<dbReference type="CDD" id="cd06467">
    <property type="entry name" value="p23_NUDC_like"/>
    <property type="match status" value="1"/>
</dbReference>
<dbReference type="GO" id="GO:0005737">
    <property type="term" value="C:cytoplasm"/>
    <property type="evidence" value="ECO:0007669"/>
    <property type="project" value="UniProtKB-SubCell"/>
</dbReference>
<sequence length="205" mass="23349">MKIEEIPQETETPVVASKESTSPEVDNSPETIAKERAEQASLPYIWRQTLQDVTITIPLPTGTRARDLAVVIGKKSISAALKKTGSEPYINGDLFNNVQTEESTWSVVDQKELVITLEKINQSEWWPHVVTSAPKIDVRRIEPENSKLSDLDDDTRAMVEKMMFDQRQKQMGMPTSEEQRKLNILENFKKQHPELDFSNANIDLK</sequence>
<dbReference type="PROSITE" id="PS51203">
    <property type="entry name" value="CS"/>
    <property type="match status" value="1"/>
</dbReference>
<dbReference type="InterPro" id="IPR007052">
    <property type="entry name" value="CS_dom"/>
</dbReference>
<dbReference type="Proteomes" id="UP000398389">
    <property type="component" value="Unassembled WGS sequence"/>
</dbReference>
<dbReference type="AlphaFoldDB" id="A0A5E8C4R2"/>
<comment type="subcellular location">
    <subcellularLocation>
        <location evidence="1">Cytoplasm</location>
    </subcellularLocation>
</comment>
<accession>A0A5E8C4R2</accession>
<dbReference type="GeneID" id="43584252"/>
<feature type="compositionally biased region" description="Polar residues" evidence="5">
    <location>
        <begin position="18"/>
        <end position="30"/>
    </location>
</feature>
<dbReference type="GO" id="GO:0051082">
    <property type="term" value="F:unfolded protein binding"/>
    <property type="evidence" value="ECO:0007669"/>
    <property type="project" value="TreeGrafter"/>
</dbReference>
<dbReference type="Pfam" id="PF04969">
    <property type="entry name" value="CS"/>
    <property type="match status" value="1"/>
</dbReference>
<evidence type="ECO:0000313" key="8">
    <source>
        <dbReference type="Proteomes" id="UP000398389"/>
    </source>
</evidence>
<gene>
    <name evidence="7" type="ORF">SAPINGB_P005438</name>
</gene>
<dbReference type="RefSeq" id="XP_031856043.1">
    <property type="nucleotide sequence ID" value="XM_032000152.1"/>
</dbReference>
<reference evidence="7 8" key="1">
    <citation type="submission" date="2019-09" db="EMBL/GenBank/DDBJ databases">
        <authorList>
            <person name="Brejova B."/>
        </authorList>
    </citation>
    <scope>NUCLEOTIDE SEQUENCE [LARGE SCALE GENOMIC DNA]</scope>
</reference>
<evidence type="ECO:0000256" key="4">
    <source>
        <dbReference type="ARBA" id="ARBA00068398"/>
    </source>
</evidence>
<dbReference type="OrthoDB" id="416217at2759"/>
<dbReference type="EMBL" id="CABVLU010000004">
    <property type="protein sequence ID" value="VVT56951.1"/>
    <property type="molecule type" value="Genomic_DNA"/>
</dbReference>
<keyword evidence="8" id="KW-1185">Reference proteome</keyword>
<proteinExistence type="predicted"/>
<keyword evidence="2" id="KW-0963">Cytoplasm</keyword>
<organism evidence="7 8">
    <name type="scientific">Magnusiomyces paraingens</name>
    <dbReference type="NCBI Taxonomy" id="2606893"/>
    <lineage>
        <taxon>Eukaryota</taxon>
        <taxon>Fungi</taxon>
        <taxon>Dikarya</taxon>
        <taxon>Ascomycota</taxon>
        <taxon>Saccharomycotina</taxon>
        <taxon>Dipodascomycetes</taxon>
        <taxon>Dipodascales</taxon>
        <taxon>Dipodascaceae</taxon>
        <taxon>Magnusiomyces</taxon>
    </lineage>
</organism>
<comment type="function">
    <text evidence="3">Required for nuclear movement. May interact between microtubules and nuclei and/or may be involved in the generation of force used to move nuclei during interphase.</text>
</comment>
<dbReference type="InterPro" id="IPR008978">
    <property type="entry name" value="HSP20-like_chaperone"/>
</dbReference>
<evidence type="ECO:0000256" key="1">
    <source>
        <dbReference type="ARBA" id="ARBA00004496"/>
    </source>
</evidence>
<dbReference type="InterPro" id="IPR037898">
    <property type="entry name" value="NudC_fam"/>
</dbReference>
<evidence type="ECO:0000256" key="2">
    <source>
        <dbReference type="ARBA" id="ARBA00022490"/>
    </source>
</evidence>
<evidence type="ECO:0000256" key="3">
    <source>
        <dbReference type="ARBA" id="ARBA00059400"/>
    </source>
</evidence>
<name>A0A5E8C4R2_9ASCO</name>
<dbReference type="SUPFAM" id="SSF49764">
    <property type="entry name" value="HSP20-like chaperones"/>
    <property type="match status" value="1"/>
</dbReference>
<evidence type="ECO:0000256" key="5">
    <source>
        <dbReference type="SAM" id="MobiDB-lite"/>
    </source>
</evidence>
<dbReference type="GO" id="GO:0006457">
    <property type="term" value="P:protein folding"/>
    <property type="evidence" value="ECO:0007669"/>
    <property type="project" value="TreeGrafter"/>
</dbReference>
<evidence type="ECO:0000259" key="6">
    <source>
        <dbReference type="PROSITE" id="PS51203"/>
    </source>
</evidence>
<protein>
    <recommendedName>
        <fullName evidence="4">Nuclear movement protein nudC</fullName>
    </recommendedName>
</protein>
<dbReference type="PANTHER" id="PTHR12356">
    <property type="entry name" value="NUCLEAR MOVEMENT PROTEIN NUDC"/>
    <property type="match status" value="1"/>
</dbReference>
<feature type="region of interest" description="Disordered" evidence="5">
    <location>
        <begin position="1"/>
        <end position="34"/>
    </location>
</feature>
<dbReference type="FunFam" id="2.60.40.790:FF:000001">
    <property type="entry name" value="Nuclear migration protein nudC"/>
    <property type="match status" value="1"/>
</dbReference>
<dbReference type="Gene3D" id="2.60.40.790">
    <property type="match status" value="1"/>
</dbReference>
<feature type="domain" description="CS" evidence="6">
    <location>
        <begin position="39"/>
        <end position="130"/>
    </location>
</feature>
<dbReference type="PANTHER" id="PTHR12356:SF3">
    <property type="entry name" value="NUCLEAR MIGRATION PROTEIN NUDC"/>
    <property type="match status" value="1"/>
</dbReference>
<evidence type="ECO:0000313" key="7">
    <source>
        <dbReference type="EMBL" id="VVT56951.1"/>
    </source>
</evidence>